<dbReference type="InterPro" id="IPR038404">
    <property type="entry name" value="TRAP_DctP_sf"/>
</dbReference>
<accession>A0A927I2B0</accession>
<evidence type="ECO:0000256" key="1">
    <source>
        <dbReference type="ARBA" id="ARBA00022729"/>
    </source>
</evidence>
<evidence type="ECO:0000313" key="3">
    <source>
        <dbReference type="EMBL" id="MBD3848322.1"/>
    </source>
</evidence>
<reference evidence="3" key="1">
    <citation type="submission" date="2020-09" db="EMBL/GenBank/DDBJ databases">
        <title>Bosea spartocytisi sp. nov. a root nodule endophyte of Spartocytisus supranubius in the high mountain ecosystem fo the Teide National Park (Canary Islands, Spain).</title>
        <authorList>
            <person name="Pulido-Suarez L."/>
            <person name="Peix A."/>
            <person name="Igual J.M."/>
            <person name="Socas-Perez N."/>
            <person name="Velazquez E."/>
            <person name="Flores-Felix J.D."/>
            <person name="Leon-Barrios M."/>
        </authorList>
    </citation>
    <scope>NUCLEOTIDE SEQUENCE</scope>
    <source>
        <strain evidence="3">SSUT16</strain>
    </source>
</reference>
<name>A0A927I2B0_9HYPH</name>
<dbReference type="Proteomes" id="UP000619295">
    <property type="component" value="Unassembled WGS sequence"/>
</dbReference>
<dbReference type="Pfam" id="PF03480">
    <property type="entry name" value="DctP"/>
    <property type="match status" value="1"/>
</dbReference>
<comment type="caution">
    <text evidence="3">The sequence shown here is derived from an EMBL/GenBank/DDBJ whole genome shotgun (WGS) entry which is preliminary data.</text>
</comment>
<dbReference type="PANTHER" id="PTHR33376">
    <property type="match status" value="1"/>
</dbReference>
<organism evidence="3 4">
    <name type="scientific">Bosea spartocytisi</name>
    <dbReference type="NCBI Taxonomy" id="2773451"/>
    <lineage>
        <taxon>Bacteria</taxon>
        <taxon>Pseudomonadati</taxon>
        <taxon>Pseudomonadota</taxon>
        <taxon>Alphaproteobacteria</taxon>
        <taxon>Hyphomicrobiales</taxon>
        <taxon>Boseaceae</taxon>
        <taxon>Bosea</taxon>
    </lineage>
</organism>
<gene>
    <name evidence="3" type="ORF">IED13_21705</name>
</gene>
<dbReference type="Gene3D" id="3.40.190.170">
    <property type="entry name" value="Bacterial extracellular solute-binding protein, family 7"/>
    <property type="match status" value="1"/>
</dbReference>
<dbReference type="GO" id="GO:0055085">
    <property type="term" value="P:transmembrane transport"/>
    <property type="evidence" value="ECO:0007669"/>
    <property type="project" value="InterPro"/>
</dbReference>
<dbReference type="CDD" id="cd13665">
    <property type="entry name" value="PBP2_TRAP_Dctp3_4"/>
    <property type="match status" value="1"/>
</dbReference>
<feature type="chain" id="PRO_5037250360" evidence="2">
    <location>
        <begin position="25"/>
        <end position="345"/>
    </location>
</feature>
<dbReference type="EMBL" id="JACXWY010000017">
    <property type="protein sequence ID" value="MBD3848322.1"/>
    <property type="molecule type" value="Genomic_DNA"/>
</dbReference>
<keyword evidence="4" id="KW-1185">Reference proteome</keyword>
<protein>
    <submittedName>
        <fullName evidence="3">TRAP transporter substrate-binding protein</fullName>
    </submittedName>
</protein>
<sequence>MIRGVVGALLGALFSLSLSVAAFAQTIELKVSHYLPPNHQLHKKLEEWGEELAKRSNGRLKLTIFPAAQMGPMPRQYDLARTGVADIAFFLHGALPGRFPLTEITQLPYVFNRGEGAASKAISTAEASAIVTGMADDLAAEHEGTKLLYFIATPTVSLFFNKGAVRDPAGVRGLRIRHNGPIASAIIEAWGGSPAAVAPAELSDALAKGTIAGMLFNYEAAKSFQMAESIKSVTPVKASAGTFALVMNAERYKSLPEDLRKLIDETTGPEAARKIGALYDAAEDEGEAYLRAAKVDILDLTPAERAAFEEKTKPLAATFLAKAEAKNPKARGFYERLRAAVGRAQ</sequence>
<proteinExistence type="predicted"/>
<evidence type="ECO:0000256" key="2">
    <source>
        <dbReference type="SAM" id="SignalP"/>
    </source>
</evidence>
<dbReference type="RefSeq" id="WP_081925031.1">
    <property type="nucleotide sequence ID" value="NZ_JACXWY010000017.1"/>
</dbReference>
<dbReference type="InterPro" id="IPR018389">
    <property type="entry name" value="DctP_fam"/>
</dbReference>
<keyword evidence="1 2" id="KW-0732">Signal</keyword>
<feature type="signal peptide" evidence="2">
    <location>
        <begin position="1"/>
        <end position="24"/>
    </location>
</feature>
<dbReference type="NCBIfam" id="NF037995">
    <property type="entry name" value="TRAP_S1"/>
    <property type="match status" value="1"/>
</dbReference>
<dbReference type="AlphaFoldDB" id="A0A927I2B0"/>
<evidence type="ECO:0000313" key="4">
    <source>
        <dbReference type="Proteomes" id="UP000619295"/>
    </source>
</evidence>
<dbReference type="PANTHER" id="PTHR33376:SF15">
    <property type="entry name" value="BLL6794 PROTEIN"/>
    <property type="match status" value="1"/>
</dbReference>